<dbReference type="SUPFAM" id="SSF46785">
    <property type="entry name" value="Winged helix' DNA-binding domain"/>
    <property type="match status" value="1"/>
</dbReference>
<feature type="domain" description="S-adenosylmethionine-dependent methyltransferase Rv2258c-like winged HTH" evidence="2">
    <location>
        <begin position="25"/>
        <end position="92"/>
    </location>
</feature>
<dbReference type="AlphaFoldDB" id="A0AAW5QWS2"/>
<evidence type="ECO:0000313" key="3">
    <source>
        <dbReference type="EMBL" id="MCT8970843.1"/>
    </source>
</evidence>
<dbReference type="InterPro" id="IPR029063">
    <property type="entry name" value="SAM-dependent_MTases_sf"/>
</dbReference>
<dbReference type="CDD" id="cd02440">
    <property type="entry name" value="AdoMet_MTases"/>
    <property type="match status" value="1"/>
</dbReference>
<dbReference type="Gene3D" id="1.10.10.10">
    <property type="entry name" value="Winged helix-like DNA-binding domain superfamily/Winged helix DNA-binding domain"/>
    <property type="match status" value="1"/>
</dbReference>
<sequence>MDKERIRSFADKVYDDMAGTMAVAMAYVGVKHGLFRGMAGRGAMSQADVVAASGLQPRYVEEWLKGMVTAGYLDYDAAAETYALADEHAYLLASEGTDHFMGGLFYMATSLMGVAPKVAEAFRAGGGVAFSEFGDECIHALDMLNQGSYEQRFTDYWLPAMPDVVARLQDGGRALDFGCGVGRASLAIARAFPDAHVVGLDIDAESISKARAKAEDAGLADRVAFVAQDVGTYRPEERFDLITACDCVHDLADPRGTLEAIRALLKPDGTLFVAEPKAADRLEDNITPLGTVFYGFSIFHCMTQSLANGGPGLGTCMGPKKTEALLRAAGFSRFEPLDIRSATNLFYAARP</sequence>
<dbReference type="InterPro" id="IPR053173">
    <property type="entry name" value="SAM-binding_MTase"/>
</dbReference>
<dbReference type="InterPro" id="IPR036390">
    <property type="entry name" value="WH_DNA-bd_sf"/>
</dbReference>
<dbReference type="EMBL" id="JALIDZ010000001">
    <property type="protein sequence ID" value="MCT8970843.1"/>
    <property type="molecule type" value="Genomic_DNA"/>
</dbReference>
<dbReference type="InterPro" id="IPR048711">
    <property type="entry name" value="WHD_Rv2258c"/>
</dbReference>
<keyword evidence="4" id="KW-1185">Reference proteome</keyword>
<protein>
    <submittedName>
        <fullName evidence="3">Class I SAM-dependent methyltransferase</fullName>
    </submittedName>
</protein>
<dbReference type="RefSeq" id="WP_261614395.1">
    <property type="nucleotide sequence ID" value="NZ_JALIDZ010000001.1"/>
</dbReference>
<evidence type="ECO:0000259" key="2">
    <source>
        <dbReference type="Pfam" id="PF21320"/>
    </source>
</evidence>
<proteinExistence type="predicted"/>
<organism evidence="3 4">
    <name type="scientific">Microbaculum marinisediminis</name>
    <dbReference type="NCBI Taxonomy" id="2931392"/>
    <lineage>
        <taxon>Bacteria</taxon>
        <taxon>Pseudomonadati</taxon>
        <taxon>Pseudomonadota</taxon>
        <taxon>Alphaproteobacteria</taxon>
        <taxon>Hyphomicrobiales</taxon>
        <taxon>Tepidamorphaceae</taxon>
        <taxon>Microbaculum</taxon>
    </lineage>
</organism>
<dbReference type="Proteomes" id="UP001320898">
    <property type="component" value="Unassembled WGS sequence"/>
</dbReference>
<keyword evidence="3" id="KW-0808">Transferase</keyword>
<dbReference type="GO" id="GO:0032259">
    <property type="term" value="P:methylation"/>
    <property type="evidence" value="ECO:0007669"/>
    <property type="project" value="UniProtKB-KW"/>
</dbReference>
<feature type="domain" description="Methyltransferase" evidence="1">
    <location>
        <begin position="169"/>
        <end position="286"/>
    </location>
</feature>
<dbReference type="PANTHER" id="PTHR45128:SF2">
    <property type="entry name" value="METHYLTRANSFERASE DOMAIN-CONTAINING PROTEIN"/>
    <property type="match status" value="1"/>
</dbReference>
<dbReference type="GO" id="GO:0008168">
    <property type="term" value="F:methyltransferase activity"/>
    <property type="evidence" value="ECO:0007669"/>
    <property type="project" value="UniProtKB-KW"/>
</dbReference>
<dbReference type="InterPro" id="IPR025714">
    <property type="entry name" value="Methyltranfer_dom"/>
</dbReference>
<dbReference type="InterPro" id="IPR036388">
    <property type="entry name" value="WH-like_DNA-bd_sf"/>
</dbReference>
<dbReference type="Gene3D" id="3.40.50.150">
    <property type="entry name" value="Vaccinia Virus protein VP39"/>
    <property type="match status" value="1"/>
</dbReference>
<gene>
    <name evidence="3" type="ORF">MUB46_03120</name>
</gene>
<dbReference type="Pfam" id="PF13847">
    <property type="entry name" value="Methyltransf_31"/>
    <property type="match status" value="1"/>
</dbReference>
<dbReference type="PANTHER" id="PTHR45128">
    <property type="entry name" value="METHYLTRANSFERASE TYPE 11"/>
    <property type="match status" value="1"/>
</dbReference>
<dbReference type="Pfam" id="PF21320">
    <property type="entry name" value="WHD_Rv2258c"/>
    <property type="match status" value="1"/>
</dbReference>
<reference evidence="3 4" key="1">
    <citation type="submission" date="2022-04" db="EMBL/GenBank/DDBJ databases">
        <authorList>
            <person name="Ye Y.-Q."/>
            <person name="Du Z.-J."/>
        </authorList>
    </citation>
    <scope>NUCLEOTIDE SEQUENCE [LARGE SCALE GENOMIC DNA]</scope>
    <source>
        <strain evidence="3 4">A6E488</strain>
    </source>
</reference>
<dbReference type="SUPFAM" id="SSF53335">
    <property type="entry name" value="S-adenosyl-L-methionine-dependent methyltransferases"/>
    <property type="match status" value="1"/>
</dbReference>
<evidence type="ECO:0000259" key="1">
    <source>
        <dbReference type="Pfam" id="PF13847"/>
    </source>
</evidence>
<accession>A0AAW5QWS2</accession>
<name>A0AAW5QWS2_9HYPH</name>
<evidence type="ECO:0000313" key="4">
    <source>
        <dbReference type="Proteomes" id="UP001320898"/>
    </source>
</evidence>
<keyword evidence="3" id="KW-0489">Methyltransferase</keyword>
<comment type="caution">
    <text evidence="3">The sequence shown here is derived from an EMBL/GenBank/DDBJ whole genome shotgun (WGS) entry which is preliminary data.</text>
</comment>